<comment type="caution">
    <text evidence="2">The sequence shown here is derived from an EMBL/GenBank/DDBJ whole genome shotgun (WGS) entry which is preliminary data.</text>
</comment>
<dbReference type="PANTHER" id="PTHR12631">
    <property type="entry name" value="ALPHA-L-IDURONIDASE"/>
    <property type="match status" value="1"/>
</dbReference>
<evidence type="ECO:0008006" key="4">
    <source>
        <dbReference type="Google" id="ProtNLM"/>
    </source>
</evidence>
<dbReference type="AlphaFoldDB" id="A0A2W5NZY4"/>
<name>A0A2W5NZY4_9SPHN</name>
<evidence type="ECO:0000313" key="2">
    <source>
        <dbReference type="EMBL" id="PZQ57449.1"/>
    </source>
</evidence>
<organism evidence="2 3">
    <name type="scientific">Novosphingobium pentaromativorans</name>
    <dbReference type="NCBI Taxonomy" id="205844"/>
    <lineage>
        <taxon>Bacteria</taxon>
        <taxon>Pseudomonadati</taxon>
        <taxon>Pseudomonadota</taxon>
        <taxon>Alphaproteobacteria</taxon>
        <taxon>Sphingomonadales</taxon>
        <taxon>Sphingomonadaceae</taxon>
        <taxon>Novosphingobium</taxon>
    </lineage>
</organism>
<protein>
    <recommendedName>
        <fullName evidence="4">Asl1-like glycosyl hydrolase catalytic domain-containing protein</fullName>
    </recommendedName>
</protein>
<dbReference type="InterPro" id="IPR017853">
    <property type="entry name" value="GH"/>
</dbReference>
<dbReference type="EMBL" id="QFPX01000001">
    <property type="protein sequence ID" value="PZQ57449.1"/>
    <property type="molecule type" value="Genomic_DNA"/>
</dbReference>
<feature type="region of interest" description="Disordered" evidence="1">
    <location>
        <begin position="1"/>
        <end position="24"/>
    </location>
</feature>
<dbReference type="PANTHER" id="PTHR12631:SF10">
    <property type="entry name" value="BETA-XYLOSIDASE-LIKE PROTEIN-RELATED"/>
    <property type="match status" value="1"/>
</dbReference>
<dbReference type="Gene3D" id="3.20.20.80">
    <property type="entry name" value="Glycosidases"/>
    <property type="match status" value="1"/>
</dbReference>
<evidence type="ECO:0000256" key="1">
    <source>
        <dbReference type="SAM" id="MobiDB-lite"/>
    </source>
</evidence>
<dbReference type="GO" id="GO:0004553">
    <property type="term" value="F:hydrolase activity, hydrolyzing O-glycosyl compounds"/>
    <property type="evidence" value="ECO:0007669"/>
    <property type="project" value="TreeGrafter"/>
</dbReference>
<evidence type="ECO:0000313" key="3">
    <source>
        <dbReference type="Proteomes" id="UP000249082"/>
    </source>
</evidence>
<proteinExistence type="predicted"/>
<dbReference type="InterPro" id="IPR051923">
    <property type="entry name" value="Glycosyl_Hydrolase_39"/>
</dbReference>
<feature type="compositionally biased region" description="Polar residues" evidence="1">
    <location>
        <begin position="1"/>
        <end position="10"/>
    </location>
</feature>
<dbReference type="SUPFAM" id="SSF51445">
    <property type="entry name" value="(Trans)glycosidases"/>
    <property type="match status" value="1"/>
</dbReference>
<gene>
    <name evidence="2" type="ORF">DI555_00490</name>
</gene>
<sequence>MANDALTSSAPAVEAPRLSANDVQPTEPMRLGAASNFSQGWNEALFQSALALPLTNWRDSIRWADVEKTPGHYEFTTPMTSYPARLATRNARLTLTLNWGNPLYDAGQTPHSTEALAAFANFVTELVRRYPAIDTLEIGNEINGNNFVNGVVRESSLAQRRRYHLAMVRAAAEGVRAAGSKVRVIGGSVHSLPAGFLWPLLDSPGAKDLAGLALHPYTTPIDQLPSQIGVLRRHPLLRNMPLHVTEFGSVDPASAADDLVRSYATLSSLGFSEMDWYPMNDRGDGFVPLLRRDGSITEVGRAFRFANDRLARFRASNLSPAPFTFIHAFGPDLWALWGAPRKVWIDTAEVTAFDATGHALAPEQLALDETRVLILQGRRKLASPENVKLGCLSLIADSFLGFSYPAKGIRSVPTGFASFTLNAQHTVPLETLPGQQGDGVPWTPYLGRTTAAFPRVSADLAIPGPSDDALLLEFPAARTGMLRIVGEFSAANPGAQLPSISLQVNGRDIQPLPSSKSSTINRRVDVQKGGTLGFAIRWNRTARDSAVKYRIRLFDDAVCPV</sequence>
<reference evidence="2 3" key="1">
    <citation type="submission" date="2017-08" db="EMBL/GenBank/DDBJ databases">
        <title>Infants hospitalized years apart are colonized by the same room-sourced microbial strains.</title>
        <authorList>
            <person name="Brooks B."/>
            <person name="Olm M.R."/>
            <person name="Firek B.A."/>
            <person name="Baker R."/>
            <person name="Thomas B.C."/>
            <person name="Morowitz M.J."/>
            <person name="Banfield J.F."/>
        </authorList>
    </citation>
    <scope>NUCLEOTIDE SEQUENCE [LARGE SCALE GENOMIC DNA]</scope>
    <source>
        <strain evidence="2">S2_005_002_R2_33</strain>
    </source>
</reference>
<accession>A0A2W5NZY4</accession>
<dbReference type="Proteomes" id="UP000249082">
    <property type="component" value="Unassembled WGS sequence"/>
</dbReference>